<name>A0A1G5V1J1_9HYPH</name>
<organism evidence="2 3">
    <name type="scientific">Mesorhizobium qingshengii</name>
    <dbReference type="NCBI Taxonomy" id="1165689"/>
    <lineage>
        <taxon>Bacteria</taxon>
        <taxon>Pseudomonadati</taxon>
        <taxon>Pseudomonadota</taxon>
        <taxon>Alphaproteobacteria</taxon>
        <taxon>Hyphomicrobiales</taxon>
        <taxon>Phyllobacteriaceae</taxon>
        <taxon>Mesorhizobium</taxon>
    </lineage>
</organism>
<dbReference type="Proteomes" id="UP000198588">
    <property type="component" value="Unassembled WGS sequence"/>
</dbReference>
<proteinExistence type="predicted"/>
<protein>
    <submittedName>
        <fullName evidence="2">Uncharacterized protein</fullName>
    </submittedName>
</protein>
<dbReference type="EMBL" id="FMXM01000002">
    <property type="protein sequence ID" value="SDA39137.1"/>
    <property type="molecule type" value="Genomic_DNA"/>
</dbReference>
<evidence type="ECO:0000313" key="3">
    <source>
        <dbReference type="Proteomes" id="UP000198588"/>
    </source>
</evidence>
<feature type="region of interest" description="Disordered" evidence="1">
    <location>
        <begin position="40"/>
        <end position="63"/>
    </location>
</feature>
<evidence type="ECO:0000256" key="1">
    <source>
        <dbReference type="SAM" id="MobiDB-lite"/>
    </source>
</evidence>
<reference evidence="2 3" key="1">
    <citation type="submission" date="2016-10" db="EMBL/GenBank/DDBJ databases">
        <authorList>
            <person name="de Groot N.N."/>
        </authorList>
    </citation>
    <scope>NUCLEOTIDE SEQUENCE [LARGE SCALE GENOMIC DNA]</scope>
    <source>
        <strain evidence="2 3">CGMCC 1.12097</strain>
    </source>
</reference>
<dbReference type="STRING" id="1165689.SAMN02927914_00115"/>
<accession>A0A1G5V1J1</accession>
<dbReference type="AlphaFoldDB" id="A0A1G5V1J1"/>
<sequence length="63" mass="6333">MAQITKPLAGGSYIRGKDGSLKKVAGTEAIIAVPLADPDKTAAPVQTSETGTAVPATTPRKGK</sequence>
<dbReference type="RefSeq" id="WP_091574682.1">
    <property type="nucleotide sequence ID" value="NZ_FMXM01000002.1"/>
</dbReference>
<gene>
    <name evidence="2" type="ORF">SAMN02927914_00115</name>
</gene>
<evidence type="ECO:0000313" key="2">
    <source>
        <dbReference type="EMBL" id="SDA39137.1"/>
    </source>
</evidence>